<dbReference type="PANTHER" id="PTHR35535">
    <property type="entry name" value="HEAT SHOCK PROTEIN HSLJ"/>
    <property type="match status" value="1"/>
</dbReference>
<accession>A0ABS4BRM0</accession>
<dbReference type="PROSITE" id="PS51257">
    <property type="entry name" value="PROKAR_LIPOPROTEIN"/>
    <property type="match status" value="1"/>
</dbReference>
<gene>
    <name evidence="3" type="ORF">J8H85_02855</name>
</gene>
<feature type="domain" description="DUF306" evidence="2">
    <location>
        <begin position="34"/>
        <end position="139"/>
    </location>
</feature>
<comment type="caution">
    <text evidence="3">The sequence shown here is derived from an EMBL/GenBank/DDBJ whole genome shotgun (WGS) entry which is preliminary data.</text>
</comment>
<proteinExistence type="predicted"/>
<evidence type="ECO:0000256" key="1">
    <source>
        <dbReference type="SAM" id="SignalP"/>
    </source>
</evidence>
<organism evidence="3 4">
    <name type="scientific">Mariniflexile gromovii</name>
    <dbReference type="NCBI Taxonomy" id="362523"/>
    <lineage>
        <taxon>Bacteria</taxon>
        <taxon>Pseudomonadati</taxon>
        <taxon>Bacteroidota</taxon>
        <taxon>Flavobacteriia</taxon>
        <taxon>Flavobacteriales</taxon>
        <taxon>Flavobacteriaceae</taxon>
        <taxon>Mariniflexile</taxon>
    </lineage>
</organism>
<dbReference type="EMBL" id="JAGJCB010000002">
    <property type="protein sequence ID" value="MBP0902757.1"/>
    <property type="molecule type" value="Genomic_DNA"/>
</dbReference>
<evidence type="ECO:0000313" key="3">
    <source>
        <dbReference type="EMBL" id="MBP0902757.1"/>
    </source>
</evidence>
<keyword evidence="4" id="KW-1185">Reference proteome</keyword>
<protein>
    <submittedName>
        <fullName evidence="3">META domain-containing protein</fullName>
    </submittedName>
</protein>
<dbReference type="Proteomes" id="UP000670776">
    <property type="component" value="Unassembled WGS sequence"/>
</dbReference>
<dbReference type="Gene3D" id="2.40.128.270">
    <property type="match status" value="1"/>
</dbReference>
<reference evidence="3 4" key="1">
    <citation type="submission" date="2021-04" db="EMBL/GenBank/DDBJ databases">
        <title>Mariniflexile gromovii gen. nov., sp. nov., a gliding bacterium isolated from the sea urchin Strongylocentrotus intermedius.</title>
        <authorList>
            <person name="Ko S."/>
            <person name="Le V."/>
            <person name="Ahn C.-Y."/>
            <person name="Oh H.-M."/>
        </authorList>
    </citation>
    <scope>NUCLEOTIDE SEQUENCE [LARGE SCALE GENOMIC DNA]</scope>
    <source>
        <strain evidence="3 4">KCTC 12570</strain>
    </source>
</reference>
<dbReference type="InterPro" id="IPR005184">
    <property type="entry name" value="DUF306_Meta_HslJ"/>
</dbReference>
<evidence type="ECO:0000259" key="2">
    <source>
        <dbReference type="Pfam" id="PF03724"/>
    </source>
</evidence>
<name>A0ABS4BRM0_9FLAO</name>
<dbReference type="PANTHER" id="PTHR35535:SF1">
    <property type="entry name" value="HEAT SHOCK PROTEIN HSLJ"/>
    <property type="match status" value="1"/>
</dbReference>
<sequence>MKLITLNIFVTLILFTSCHTSKTATSTTSKETTSIENVKWKLVTLMGKDVSDKNAFITFSKDDDKVYGNGSCNNFSGTYQLKEGNQITLSKMVATLMACMDMAVENQFMVVLERADNYSLNGNNMTLNKARMAPLAVFEAAEKE</sequence>
<dbReference type="InterPro" id="IPR038670">
    <property type="entry name" value="HslJ-like_sf"/>
</dbReference>
<evidence type="ECO:0000313" key="4">
    <source>
        <dbReference type="Proteomes" id="UP000670776"/>
    </source>
</evidence>
<dbReference type="RefSeq" id="WP_209652488.1">
    <property type="nucleotide sequence ID" value="NZ_JAGJCB010000002.1"/>
</dbReference>
<feature type="chain" id="PRO_5046858112" evidence="1">
    <location>
        <begin position="22"/>
        <end position="144"/>
    </location>
</feature>
<keyword evidence="1" id="KW-0732">Signal</keyword>
<dbReference type="Pfam" id="PF03724">
    <property type="entry name" value="META"/>
    <property type="match status" value="1"/>
</dbReference>
<dbReference type="InterPro" id="IPR053147">
    <property type="entry name" value="Hsp_HslJ-like"/>
</dbReference>
<feature type="signal peptide" evidence="1">
    <location>
        <begin position="1"/>
        <end position="21"/>
    </location>
</feature>